<evidence type="ECO:0000313" key="3">
    <source>
        <dbReference type="EMBL" id="KGF50592.1"/>
    </source>
</evidence>
<evidence type="ECO:0000256" key="1">
    <source>
        <dbReference type="SAM" id="MobiDB-lite"/>
    </source>
</evidence>
<dbReference type="GeneID" id="91082311"/>
<accession>A0A096C6J6</accession>
<feature type="domain" description="DUF4296" evidence="2">
    <location>
        <begin position="32"/>
        <end position="112"/>
    </location>
</feature>
<gene>
    <name evidence="3" type="ORF">HMPREF0654_00495</name>
</gene>
<comment type="caution">
    <text evidence="3">The sequence shown here is derived from an EMBL/GenBank/DDBJ whole genome shotgun (WGS) entry which is preliminary data.</text>
</comment>
<evidence type="ECO:0000313" key="4">
    <source>
        <dbReference type="Proteomes" id="UP000029538"/>
    </source>
</evidence>
<name>A0A096C6J6_9BACT</name>
<dbReference type="AlphaFoldDB" id="A0A096C6J6"/>
<dbReference type="InterPro" id="IPR025381">
    <property type="entry name" value="DUF4296"/>
</dbReference>
<sequence>MNRLNLYTYCLQRAWLLLIGMLLLVSCKPTVPSEYIQPGEMEDLLYDYHVAMSMAEQQNVSFTQQEAYKLKVFEKYDVTEAEFDDALKYYIRHTEQLKKIYENISKRLENEARTQGLSATDFSQYGEASLNGDTTNVWNKTKALVLQPQITRNYENFEIKVDTAFHRGDQLSLEFDPQFIVQDGTREGVAVFTVTFKNDSIATQAVRFFDAGHQILTIYDDKKLGIKRVRGYFYMPQPTETSTTFRLLLLTNIKLIRMHEQKEKHEQIENSAFESDSTETTDPVRMVGGERVNKEQNGPPVTLQSHRTVDQAMRERNIPRPTSQ</sequence>
<dbReference type="RefSeq" id="WP_004357461.1">
    <property type="nucleotide sequence ID" value="NZ_JRNR01000002.1"/>
</dbReference>
<proteinExistence type="predicted"/>
<dbReference type="Pfam" id="PF14129">
    <property type="entry name" value="DUF4296"/>
    <property type="match status" value="1"/>
</dbReference>
<feature type="region of interest" description="Disordered" evidence="1">
    <location>
        <begin position="266"/>
        <end position="324"/>
    </location>
</feature>
<evidence type="ECO:0000259" key="2">
    <source>
        <dbReference type="Pfam" id="PF14129"/>
    </source>
</evidence>
<organism evidence="3 4">
    <name type="scientific">Prevotella disiens DNF00882</name>
    <dbReference type="NCBI Taxonomy" id="1401075"/>
    <lineage>
        <taxon>Bacteria</taxon>
        <taxon>Pseudomonadati</taxon>
        <taxon>Bacteroidota</taxon>
        <taxon>Bacteroidia</taxon>
        <taxon>Bacteroidales</taxon>
        <taxon>Prevotellaceae</taxon>
        <taxon>Prevotella</taxon>
    </lineage>
</organism>
<reference evidence="3 4" key="1">
    <citation type="submission" date="2014-07" db="EMBL/GenBank/DDBJ databases">
        <authorList>
            <person name="McCorrison J."/>
            <person name="Sanka R."/>
            <person name="Torralba M."/>
            <person name="Gillis M."/>
            <person name="Haft D.H."/>
            <person name="Methe B."/>
            <person name="Sutton G."/>
            <person name="Nelson K.E."/>
        </authorList>
    </citation>
    <scope>NUCLEOTIDE SEQUENCE [LARGE SCALE GENOMIC DNA]</scope>
    <source>
        <strain evidence="3 4">DNF00882</strain>
    </source>
</reference>
<dbReference type="Proteomes" id="UP000029538">
    <property type="component" value="Unassembled WGS sequence"/>
</dbReference>
<dbReference type="PROSITE" id="PS51257">
    <property type="entry name" value="PROKAR_LIPOPROTEIN"/>
    <property type="match status" value="1"/>
</dbReference>
<feature type="compositionally biased region" description="Basic and acidic residues" evidence="1">
    <location>
        <begin position="307"/>
        <end position="318"/>
    </location>
</feature>
<protein>
    <recommendedName>
        <fullName evidence="2">DUF4296 domain-containing protein</fullName>
    </recommendedName>
</protein>
<dbReference type="EMBL" id="JRNR01000002">
    <property type="protein sequence ID" value="KGF50592.1"/>
    <property type="molecule type" value="Genomic_DNA"/>
</dbReference>
<feature type="compositionally biased region" description="Polar residues" evidence="1">
    <location>
        <begin position="269"/>
        <end position="281"/>
    </location>
</feature>